<reference evidence="4 5" key="1">
    <citation type="submission" date="2016-11" db="EMBL/GenBank/DDBJ databases">
        <authorList>
            <person name="Jaros S."/>
            <person name="Januszkiewicz K."/>
            <person name="Wedrychowicz H."/>
        </authorList>
    </citation>
    <scope>NUCLEOTIDE SEQUENCE [LARGE SCALE GENOMIC DNA]</scope>
    <source>
        <strain evidence="4 5">GAS242</strain>
    </source>
</reference>
<dbReference type="Gene3D" id="3.40.50.300">
    <property type="entry name" value="P-loop containing nucleotide triphosphate hydrolases"/>
    <property type="match status" value="1"/>
</dbReference>
<dbReference type="InterPro" id="IPR011990">
    <property type="entry name" value="TPR-like_helical_dom_sf"/>
</dbReference>
<dbReference type="InterPro" id="IPR001867">
    <property type="entry name" value="OmpR/PhoB-type_DNA-bd"/>
</dbReference>
<sequence length="957" mass="103856">MSEASGNLVYACDQWEIDLSRRELRSRGIPVPLGGRAFEIVTVLVESATELVTKDHMMERVWPGAVVGEGTLHVHISAVRKALGPDRAMLKTVSGRGYRLLGSWTTQQREGSAPPVYSPLTRTSGAPPANNFPALINRLIGRAAAAQFVRDLVSAYRVVTLTGPGGIGKTSLAIKAVRYLLPDFEDGGWIVELASLSDPGLVPSTVASTLGLKLAGEISAESVARAVGGRHLVLVLDNCEHVIDAVANLAETFTRLCPRTTIVATSREVLRIDGESVYRVPPLDVPALGQAAPDYIMQYSAVELFVARTKALSAGFSPHAEDLGSIATICRHLDGIPLAIEFAAARAAVLSVQGVAAGLRDRFALLTAGRRTALPRHRTLRATLDWSHELLPETERRLLRRLAVFPGGFTIDAAAAVMKDTGFDASAVLDGIANLVAKSWVALDKSGAGARWTLPETIRAYALEKLVEHAEADVAAGRQAFYFRDLVTPQARGARSSLSDEDLARRVREIDNVRAALDWSFSSAGDPAIGVDLTAAYAPVWRHLSLMRECRERCERALLSLEPRVTANRSLRMELQMALASAIFVTMGPAEQTKTLLTEALETADALNDLNAQAGGLSTLLAVYSFRGEYGRAQIAAERIEQIAHRIDDPLLIRFAYQQMGAMLITRGRPREAQQYLERVLRFPAVPGGRHSAIYYDSNDHAAARAMLARALWMQGFAEQALNEAHLSLKELQGTDHQLQLCRILYHGICRIATMTGDVATADREIARLIEAATRLNALLWATAGHFLKGKLLVERGEFAQGLLILRDAFETCGRTGWRLSYPEFKGALALAFAGTGLLDEALGALDDAMAAAGEDGHGWYAPELLRIKGEVLLQQAADQSALAAEDCFNQAAQMAREQGALFWELRVALTIARLRVSQGRRHEARAPLASVYDRFTEGFATADLQAARTMLEGVPP</sequence>
<dbReference type="InterPro" id="IPR027417">
    <property type="entry name" value="P-loop_NTPase"/>
</dbReference>
<accession>A0A1M5KYX2</accession>
<dbReference type="Pfam" id="PF00486">
    <property type="entry name" value="Trans_reg_C"/>
    <property type="match status" value="1"/>
</dbReference>
<feature type="DNA-binding region" description="OmpR/PhoB-type" evidence="2">
    <location>
        <begin position="6"/>
        <end position="102"/>
    </location>
</feature>
<evidence type="ECO:0000256" key="1">
    <source>
        <dbReference type="ARBA" id="ARBA00023125"/>
    </source>
</evidence>
<dbReference type="Pfam" id="PF25872">
    <property type="entry name" value="HTH_77"/>
    <property type="match status" value="1"/>
</dbReference>
<gene>
    <name evidence="4" type="ORF">SAMN05444169_3160</name>
</gene>
<evidence type="ECO:0000313" key="5">
    <source>
        <dbReference type="Proteomes" id="UP000190675"/>
    </source>
</evidence>
<evidence type="ECO:0000259" key="3">
    <source>
        <dbReference type="PROSITE" id="PS51755"/>
    </source>
</evidence>
<evidence type="ECO:0000256" key="2">
    <source>
        <dbReference type="PROSITE-ProRule" id="PRU01091"/>
    </source>
</evidence>
<dbReference type="GO" id="GO:0000160">
    <property type="term" value="P:phosphorelay signal transduction system"/>
    <property type="evidence" value="ECO:0007669"/>
    <property type="project" value="InterPro"/>
</dbReference>
<keyword evidence="1 2" id="KW-0238">DNA-binding</keyword>
<dbReference type="GO" id="GO:0003677">
    <property type="term" value="F:DNA binding"/>
    <property type="evidence" value="ECO:0007669"/>
    <property type="project" value="UniProtKB-UniRule"/>
</dbReference>
<dbReference type="CDD" id="cd00383">
    <property type="entry name" value="trans_reg_C"/>
    <property type="match status" value="1"/>
</dbReference>
<feature type="domain" description="OmpR/PhoB-type" evidence="3">
    <location>
        <begin position="6"/>
        <end position="102"/>
    </location>
</feature>
<evidence type="ECO:0000313" key="4">
    <source>
        <dbReference type="EMBL" id="SHG58062.1"/>
    </source>
</evidence>
<dbReference type="SUPFAM" id="SSF48452">
    <property type="entry name" value="TPR-like"/>
    <property type="match status" value="1"/>
</dbReference>
<dbReference type="SMART" id="SM00862">
    <property type="entry name" value="Trans_reg_C"/>
    <property type="match status" value="1"/>
</dbReference>
<dbReference type="PROSITE" id="PS51755">
    <property type="entry name" value="OMPR_PHOB"/>
    <property type="match status" value="1"/>
</dbReference>
<dbReference type="InterPro" id="IPR036388">
    <property type="entry name" value="WH-like_DNA-bd_sf"/>
</dbReference>
<dbReference type="PANTHER" id="PTHR47691:SF3">
    <property type="entry name" value="HTH-TYPE TRANSCRIPTIONAL REGULATOR RV0890C-RELATED"/>
    <property type="match status" value="1"/>
</dbReference>
<dbReference type="SUPFAM" id="SSF52540">
    <property type="entry name" value="P-loop containing nucleoside triphosphate hydrolases"/>
    <property type="match status" value="1"/>
</dbReference>
<dbReference type="InterPro" id="IPR016032">
    <property type="entry name" value="Sig_transdc_resp-reg_C-effctor"/>
</dbReference>
<organism evidence="4 5">
    <name type="scientific">Bradyrhizobium erythrophlei</name>
    <dbReference type="NCBI Taxonomy" id="1437360"/>
    <lineage>
        <taxon>Bacteria</taxon>
        <taxon>Pseudomonadati</taxon>
        <taxon>Pseudomonadota</taxon>
        <taxon>Alphaproteobacteria</taxon>
        <taxon>Hyphomicrobiales</taxon>
        <taxon>Nitrobacteraceae</taxon>
        <taxon>Bradyrhizobium</taxon>
    </lineage>
</organism>
<protein>
    <submittedName>
        <fullName evidence="4">Predicted ATPase</fullName>
    </submittedName>
</protein>
<dbReference type="GO" id="GO:0006355">
    <property type="term" value="P:regulation of DNA-templated transcription"/>
    <property type="evidence" value="ECO:0007669"/>
    <property type="project" value="InterPro"/>
</dbReference>
<dbReference type="InterPro" id="IPR058852">
    <property type="entry name" value="HTH_77"/>
</dbReference>
<dbReference type="SUPFAM" id="SSF46894">
    <property type="entry name" value="C-terminal effector domain of the bipartite response regulators"/>
    <property type="match status" value="1"/>
</dbReference>
<proteinExistence type="predicted"/>
<dbReference type="Gene3D" id="1.25.40.10">
    <property type="entry name" value="Tetratricopeptide repeat domain"/>
    <property type="match status" value="2"/>
</dbReference>
<dbReference type="Gene3D" id="1.10.10.10">
    <property type="entry name" value="Winged helix-like DNA-binding domain superfamily/Winged helix DNA-binding domain"/>
    <property type="match status" value="1"/>
</dbReference>
<name>A0A1M5KYX2_9BRAD</name>
<dbReference type="AlphaFoldDB" id="A0A1M5KYX2"/>
<dbReference type="EMBL" id="LT670818">
    <property type="protein sequence ID" value="SHG58062.1"/>
    <property type="molecule type" value="Genomic_DNA"/>
</dbReference>
<dbReference type="RefSeq" id="WP_172899884.1">
    <property type="nucleotide sequence ID" value="NZ_LT670818.1"/>
</dbReference>
<dbReference type="Proteomes" id="UP000190675">
    <property type="component" value="Chromosome I"/>
</dbReference>
<dbReference type="PANTHER" id="PTHR47691">
    <property type="entry name" value="REGULATOR-RELATED"/>
    <property type="match status" value="1"/>
</dbReference>
<dbReference type="PRINTS" id="PR00364">
    <property type="entry name" value="DISEASERSIST"/>
</dbReference>